<dbReference type="GeneID" id="88188304"/>
<dbReference type="EnsemblBacteria" id="ACO76683">
    <property type="protein sequence ID" value="ACO76683"/>
    <property type="gene ID" value="Avin_04260"/>
</dbReference>
<dbReference type="STRING" id="322710.Avin_04260"/>
<dbReference type="KEGG" id="avn:Avin_04260"/>
<name>C1DJ98_AZOVD</name>
<organism evidence="1 2">
    <name type="scientific">Azotobacter vinelandii (strain DJ / ATCC BAA-1303)</name>
    <dbReference type="NCBI Taxonomy" id="322710"/>
    <lineage>
        <taxon>Bacteria</taxon>
        <taxon>Pseudomonadati</taxon>
        <taxon>Pseudomonadota</taxon>
        <taxon>Gammaproteobacteria</taxon>
        <taxon>Pseudomonadales</taxon>
        <taxon>Pseudomonadaceae</taxon>
        <taxon>Azotobacter</taxon>
    </lineage>
</organism>
<dbReference type="eggNOG" id="COG3646">
    <property type="taxonomic scope" value="Bacteria"/>
</dbReference>
<evidence type="ECO:0000313" key="1">
    <source>
        <dbReference type="EMBL" id="ACO76683.1"/>
    </source>
</evidence>
<dbReference type="Pfam" id="PF09669">
    <property type="entry name" value="Phage_pRha"/>
    <property type="match status" value="1"/>
</dbReference>
<proteinExistence type="predicted"/>
<reference evidence="1 2" key="1">
    <citation type="journal article" date="2009" name="J. Bacteriol.">
        <title>Genome sequence of Azotobacter vinelandii, an obligate aerobe specialized to support diverse anaerobic metabolic processes.</title>
        <authorList>
            <person name="Setubal J.C."/>
            <person name="dos Santos P."/>
            <person name="Goldman B.S."/>
            <person name="Ertesvag H."/>
            <person name="Espin G."/>
            <person name="Rubio L.M."/>
            <person name="Valla S."/>
            <person name="Almeida N.F."/>
            <person name="Balasubramanian D."/>
            <person name="Cromes L."/>
            <person name="Curatti L."/>
            <person name="Du Z."/>
            <person name="Godsy E."/>
            <person name="Goodner B."/>
            <person name="Hellner-Burris K."/>
            <person name="Hernandez J.A."/>
            <person name="Houmiel K."/>
            <person name="Imperial J."/>
            <person name="Kennedy C."/>
            <person name="Larson T.J."/>
            <person name="Latreille P."/>
            <person name="Ligon L.S."/>
            <person name="Lu J."/>
            <person name="Maerk M."/>
            <person name="Miller N.M."/>
            <person name="Norton S."/>
            <person name="O'Carroll I.P."/>
            <person name="Paulsen I."/>
            <person name="Raulfs E.C."/>
            <person name="Roemer R."/>
            <person name="Rosser J."/>
            <person name="Segura D."/>
            <person name="Slater S."/>
            <person name="Stricklin S.L."/>
            <person name="Studholme D.J."/>
            <person name="Sun J."/>
            <person name="Viana C.J."/>
            <person name="Wallin E."/>
            <person name="Wang B."/>
            <person name="Wheeler C."/>
            <person name="Zhu H."/>
            <person name="Dean D.R."/>
            <person name="Dixon R."/>
            <person name="Wood D."/>
        </authorList>
    </citation>
    <scope>NUCLEOTIDE SEQUENCE [LARGE SCALE GENOMIC DNA]</scope>
    <source>
        <strain evidence="2">DJ / ATCC BAA-1303</strain>
    </source>
</reference>
<evidence type="ECO:0000313" key="2">
    <source>
        <dbReference type="Proteomes" id="UP000002424"/>
    </source>
</evidence>
<keyword evidence="2" id="KW-1185">Reference proteome</keyword>
<dbReference type="HOGENOM" id="CLU_2257956_0_0_6"/>
<dbReference type="EMBL" id="CP001157">
    <property type="protein sequence ID" value="ACO76683.1"/>
    <property type="molecule type" value="Genomic_DNA"/>
</dbReference>
<dbReference type="Proteomes" id="UP000002424">
    <property type="component" value="Chromosome"/>
</dbReference>
<gene>
    <name evidence="1" type="ordered locus">Avin_04260</name>
</gene>
<protein>
    <submittedName>
        <fullName evidence="1">Uncharacterized protein</fullName>
    </submittedName>
</protein>
<sequence>MSNAITLIQFKGEARVDSRLLAKRLGNQHKAIMALIERYIAKFKRFGALPFQMEKPTAGSAGGRPERYALLNEDQSYYLLSLSRNIEIVVDLKADLIAATVPA</sequence>
<dbReference type="InterPro" id="IPR014054">
    <property type="entry name" value="Phage_regulatory_Rha"/>
</dbReference>
<dbReference type="RefSeq" id="WP_012699111.1">
    <property type="nucleotide sequence ID" value="NC_012560.1"/>
</dbReference>
<accession>C1DJ98</accession>
<dbReference type="AlphaFoldDB" id="C1DJ98"/>